<sequence length="102" mass="11568">MVTLCFFRTRSGRICPDQCSPTLYACPPFSAISEVHQYALLLLSLRFLLARNTLHSHRRNFLNPPGLTPFIPRPALRHLSTSPHMSARVILHPRDLVDVPVP</sequence>
<comment type="caution">
    <text evidence="1">The sequence shown here is derived from an EMBL/GenBank/DDBJ whole genome shotgun (WGS) entry which is preliminary data.</text>
</comment>
<accession>A0A834I4G8</accession>
<gene>
    <name evidence="1" type="ORF">GWI33_014467</name>
</gene>
<dbReference type="EMBL" id="JAACXV010013698">
    <property type="protein sequence ID" value="KAF7272779.1"/>
    <property type="molecule type" value="Genomic_DNA"/>
</dbReference>
<protein>
    <submittedName>
        <fullName evidence="1">Uncharacterized protein</fullName>
    </submittedName>
</protein>
<reference evidence="1" key="1">
    <citation type="submission" date="2020-08" db="EMBL/GenBank/DDBJ databases">
        <title>Genome sequencing and assembly of the red palm weevil Rhynchophorus ferrugineus.</title>
        <authorList>
            <person name="Dias G.B."/>
            <person name="Bergman C.M."/>
            <person name="Manee M."/>
        </authorList>
    </citation>
    <scope>NUCLEOTIDE SEQUENCE</scope>
    <source>
        <strain evidence="1">AA-2017</strain>
        <tissue evidence="1">Whole larva</tissue>
    </source>
</reference>
<organism evidence="1 2">
    <name type="scientific">Rhynchophorus ferrugineus</name>
    <name type="common">Red palm weevil</name>
    <name type="synonym">Curculio ferrugineus</name>
    <dbReference type="NCBI Taxonomy" id="354439"/>
    <lineage>
        <taxon>Eukaryota</taxon>
        <taxon>Metazoa</taxon>
        <taxon>Ecdysozoa</taxon>
        <taxon>Arthropoda</taxon>
        <taxon>Hexapoda</taxon>
        <taxon>Insecta</taxon>
        <taxon>Pterygota</taxon>
        <taxon>Neoptera</taxon>
        <taxon>Endopterygota</taxon>
        <taxon>Coleoptera</taxon>
        <taxon>Polyphaga</taxon>
        <taxon>Cucujiformia</taxon>
        <taxon>Curculionidae</taxon>
        <taxon>Dryophthorinae</taxon>
        <taxon>Rhynchophorus</taxon>
    </lineage>
</organism>
<keyword evidence="2" id="KW-1185">Reference proteome</keyword>
<evidence type="ECO:0000313" key="2">
    <source>
        <dbReference type="Proteomes" id="UP000625711"/>
    </source>
</evidence>
<dbReference type="AlphaFoldDB" id="A0A834I4G8"/>
<proteinExistence type="predicted"/>
<evidence type="ECO:0000313" key="1">
    <source>
        <dbReference type="EMBL" id="KAF7272779.1"/>
    </source>
</evidence>
<dbReference type="Proteomes" id="UP000625711">
    <property type="component" value="Unassembled WGS sequence"/>
</dbReference>
<name>A0A834I4G8_RHYFE</name>